<dbReference type="Pfam" id="PF00010">
    <property type="entry name" value="HLH"/>
    <property type="match status" value="1"/>
</dbReference>
<dbReference type="Proteomes" id="UP000241462">
    <property type="component" value="Unassembled WGS sequence"/>
</dbReference>
<dbReference type="SUPFAM" id="SSF47459">
    <property type="entry name" value="HLH, helix-loop-helix DNA-binding domain"/>
    <property type="match status" value="1"/>
</dbReference>
<dbReference type="PROSITE" id="PS50888">
    <property type="entry name" value="BHLH"/>
    <property type="match status" value="1"/>
</dbReference>
<keyword evidence="3" id="KW-0238">DNA-binding</keyword>
<dbReference type="CDD" id="cd11399">
    <property type="entry name" value="bHLHzip_scHMS1_like"/>
    <property type="match status" value="1"/>
</dbReference>
<feature type="domain" description="BHLH" evidence="2">
    <location>
        <begin position="179"/>
        <end position="275"/>
    </location>
</feature>
<evidence type="ECO:0000259" key="2">
    <source>
        <dbReference type="PROSITE" id="PS50888"/>
    </source>
</evidence>
<dbReference type="OrthoDB" id="2133190at2759"/>
<dbReference type="AlphaFoldDB" id="A0A2T3A482"/>
<feature type="non-terminal residue" evidence="3">
    <location>
        <position position="1"/>
    </location>
</feature>
<dbReference type="InParanoid" id="A0A2T3A482"/>
<evidence type="ECO:0000313" key="3">
    <source>
        <dbReference type="EMBL" id="PSR82499.1"/>
    </source>
</evidence>
<keyword evidence="4" id="KW-1185">Reference proteome</keyword>
<gene>
    <name evidence="3" type="ORF">BD289DRAFT_371186</name>
</gene>
<dbReference type="PANTHER" id="PTHR47336">
    <property type="entry name" value="TRANSCRIPTION FACTOR HMS1-RELATED"/>
    <property type="match status" value="1"/>
</dbReference>
<feature type="region of interest" description="Disordered" evidence="1">
    <location>
        <begin position="87"/>
        <end position="183"/>
    </location>
</feature>
<feature type="compositionally biased region" description="Polar residues" evidence="1">
    <location>
        <begin position="12"/>
        <end position="26"/>
    </location>
</feature>
<dbReference type="InterPro" id="IPR052099">
    <property type="entry name" value="Regulatory_TF_Diverse"/>
</dbReference>
<accession>A0A2T3A482</accession>
<feature type="compositionally biased region" description="Polar residues" evidence="1">
    <location>
        <begin position="94"/>
        <end position="105"/>
    </location>
</feature>
<evidence type="ECO:0000313" key="4">
    <source>
        <dbReference type="Proteomes" id="UP000241462"/>
    </source>
</evidence>
<dbReference type="STRING" id="2025994.A0A2T3A482"/>
<dbReference type="EMBL" id="KZ678476">
    <property type="protein sequence ID" value="PSR82499.1"/>
    <property type="molecule type" value="Genomic_DNA"/>
</dbReference>
<organism evidence="3 4">
    <name type="scientific">Coniella lustricola</name>
    <dbReference type="NCBI Taxonomy" id="2025994"/>
    <lineage>
        <taxon>Eukaryota</taxon>
        <taxon>Fungi</taxon>
        <taxon>Dikarya</taxon>
        <taxon>Ascomycota</taxon>
        <taxon>Pezizomycotina</taxon>
        <taxon>Sordariomycetes</taxon>
        <taxon>Sordariomycetidae</taxon>
        <taxon>Diaporthales</taxon>
        <taxon>Schizoparmaceae</taxon>
        <taxon>Coniella</taxon>
    </lineage>
</organism>
<reference evidence="3 4" key="1">
    <citation type="journal article" date="2018" name="Mycol. Prog.">
        <title>Coniella lustricola, a new species from submerged detritus.</title>
        <authorList>
            <person name="Raudabaugh D.B."/>
            <person name="Iturriaga T."/>
            <person name="Carver A."/>
            <person name="Mondo S."/>
            <person name="Pangilinan J."/>
            <person name="Lipzen A."/>
            <person name="He G."/>
            <person name="Amirebrahimi M."/>
            <person name="Grigoriev I.V."/>
            <person name="Miller A.N."/>
        </authorList>
    </citation>
    <scope>NUCLEOTIDE SEQUENCE [LARGE SCALE GENOMIC DNA]</scope>
    <source>
        <strain evidence="3 4">B22-T-1</strain>
    </source>
</reference>
<dbReference type="SMART" id="SM00353">
    <property type="entry name" value="HLH"/>
    <property type="match status" value="1"/>
</dbReference>
<dbReference type="Gene3D" id="4.10.280.10">
    <property type="entry name" value="Helix-loop-helix DNA-binding domain"/>
    <property type="match status" value="1"/>
</dbReference>
<dbReference type="InterPro" id="IPR036638">
    <property type="entry name" value="HLH_DNA-bd_sf"/>
</dbReference>
<dbReference type="PANTHER" id="PTHR47336:SF2">
    <property type="entry name" value="TRANSCRIPTION FACTOR HMS1-RELATED"/>
    <property type="match status" value="1"/>
</dbReference>
<feature type="compositionally biased region" description="Low complexity" evidence="1">
    <location>
        <begin position="155"/>
        <end position="171"/>
    </location>
</feature>
<feature type="region of interest" description="Disordered" evidence="1">
    <location>
        <begin position="1"/>
        <end position="46"/>
    </location>
</feature>
<name>A0A2T3A482_9PEZI</name>
<dbReference type="InterPro" id="IPR011598">
    <property type="entry name" value="bHLH_dom"/>
</dbReference>
<evidence type="ECO:0000256" key="1">
    <source>
        <dbReference type="SAM" id="MobiDB-lite"/>
    </source>
</evidence>
<protein>
    <submittedName>
        <fullName evidence="3">Helix-loop-helix DNA-binding domain-domain-containing protein</fullName>
    </submittedName>
</protein>
<dbReference type="GO" id="GO:0003677">
    <property type="term" value="F:DNA binding"/>
    <property type="evidence" value="ECO:0007669"/>
    <property type="project" value="UniProtKB-KW"/>
</dbReference>
<sequence>PVYNSIEDWNADLTNDSAPSPVSGSPISPDFNGFSFSNPGSGGDWAAWDKIEQSPESDLFLKSELLDSPDLNSNNTQQFTLNETMMSSRGAPQPTMTMPTNQSLNLGLPTPPEPTPPKERRYPVRTTTATTTNSLKRKSSDACGGDDDDDDEYASHASSSPDSTATATGAAKPAPSLGPKKTAHNMIEKRYRTNLNDKIAALRDSVPALRVMVHRLENHAGADQQGSTEDIMDEIQAEAGLEPGANMDVLNGVTPAHKLNKATILSKATEYIAHLERKNRSLAKENCALRNRVEGFEMLVLSRGGQQTVWN</sequence>
<proteinExistence type="predicted"/>
<dbReference type="GO" id="GO:0046983">
    <property type="term" value="F:protein dimerization activity"/>
    <property type="evidence" value="ECO:0007669"/>
    <property type="project" value="InterPro"/>
</dbReference>